<gene>
    <name evidence="2" type="ORF">Psuf_008350</name>
</gene>
<dbReference type="InterPro" id="IPR029058">
    <property type="entry name" value="AB_hydrolase_fold"/>
</dbReference>
<dbReference type="Gene3D" id="3.40.50.1820">
    <property type="entry name" value="alpha/beta hydrolase"/>
    <property type="match status" value="1"/>
</dbReference>
<dbReference type="Pfam" id="PF12697">
    <property type="entry name" value="Abhydrolase_6"/>
    <property type="match status" value="1"/>
</dbReference>
<keyword evidence="3" id="KW-1185">Reference proteome</keyword>
<feature type="domain" description="AB hydrolase-1" evidence="1">
    <location>
        <begin position="277"/>
        <end position="512"/>
    </location>
</feature>
<proteinExistence type="predicted"/>
<organism evidence="2 3">
    <name type="scientific">Phytohabitans suffuscus</name>
    <dbReference type="NCBI Taxonomy" id="624315"/>
    <lineage>
        <taxon>Bacteria</taxon>
        <taxon>Bacillati</taxon>
        <taxon>Actinomycetota</taxon>
        <taxon>Actinomycetes</taxon>
        <taxon>Micromonosporales</taxon>
        <taxon>Micromonosporaceae</taxon>
    </lineage>
</organism>
<protein>
    <recommendedName>
        <fullName evidence="1">AB hydrolase-1 domain-containing protein</fullName>
    </recommendedName>
</protein>
<sequence>MALNVTRAASAAFLLAPTDRMPRARAAANGLITASSIGLFPGHLYGTDGSDQASLLVQAAATVARSSRDPKVVDAALWFLALQSTLNYTASGWVKMVSPTWRSGRALDGVMRTVTYGHEGAWRAAQRVPRSARTLAHAVLAMECSFPAVFAAGGRLTPLFAGSAAAFHVANARLMGLGRFVGAFGAMHPALFYVTDPRRRSGSPAPQQRRDDSLPGVAAAVGAAALAAGLAVQRRRRKVVGQARPGQGRVVTRAGNTLTYQVDSAAGAGPMIFFEAGLASTDLHWEWLRRGLSDRYTTVVYQRAGYGSATYRGARGFTLAHAVDDFQDLADHLAGDRRIVIVGHSLGGYLAMRSAATLRGRVEGIVLIDASHPGELRRSVRQAGGAAMLDSTLRLMAPSTRLGLGSLLHAPESLYRLPVDVHPAVLAQYRDSRIWSAAHREWKATRAEFMAFDGQLPKVDAATLVLTAEATVQDDPIQADLAREMGESSDASVSHVIPGSDHDTIITRRECAEQVMARIGEFVDSISEPSR</sequence>
<reference evidence="2 3" key="2">
    <citation type="submission" date="2020-03" db="EMBL/GenBank/DDBJ databases">
        <authorList>
            <person name="Ichikawa N."/>
            <person name="Kimura A."/>
            <person name="Kitahashi Y."/>
            <person name="Uohara A."/>
        </authorList>
    </citation>
    <scope>NUCLEOTIDE SEQUENCE [LARGE SCALE GENOMIC DNA]</scope>
    <source>
        <strain evidence="2 3">NBRC 105367</strain>
    </source>
</reference>
<dbReference type="SUPFAM" id="SSF53474">
    <property type="entry name" value="alpha/beta-Hydrolases"/>
    <property type="match status" value="1"/>
</dbReference>
<accession>A0A6F8YBN8</accession>
<dbReference type="Proteomes" id="UP000503011">
    <property type="component" value="Chromosome"/>
</dbReference>
<dbReference type="PANTHER" id="PTHR43689">
    <property type="entry name" value="HYDROLASE"/>
    <property type="match status" value="1"/>
</dbReference>
<reference evidence="2 3" key="1">
    <citation type="submission" date="2020-03" db="EMBL/GenBank/DDBJ databases">
        <title>Whole genome shotgun sequence of Phytohabitans suffuscus NBRC 105367.</title>
        <authorList>
            <person name="Komaki H."/>
            <person name="Tamura T."/>
        </authorList>
    </citation>
    <scope>NUCLEOTIDE SEQUENCE [LARGE SCALE GENOMIC DNA]</scope>
    <source>
        <strain evidence="2 3">NBRC 105367</strain>
    </source>
</reference>
<dbReference type="KEGG" id="psuu:Psuf_008350"/>
<dbReference type="InterPro" id="IPR000073">
    <property type="entry name" value="AB_hydrolase_1"/>
</dbReference>
<evidence type="ECO:0000313" key="3">
    <source>
        <dbReference type="Proteomes" id="UP000503011"/>
    </source>
</evidence>
<evidence type="ECO:0000313" key="2">
    <source>
        <dbReference type="EMBL" id="BCB83522.1"/>
    </source>
</evidence>
<dbReference type="EMBL" id="AP022871">
    <property type="protein sequence ID" value="BCB83522.1"/>
    <property type="molecule type" value="Genomic_DNA"/>
</dbReference>
<name>A0A6F8YBN8_9ACTN</name>
<dbReference type="AlphaFoldDB" id="A0A6F8YBN8"/>
<dbReference type="PANTHER" id="PTHR43689:SF8">
    <property type="entry name" value="ALPHA_BETA-HYDROLASES SUPERFAMILY PROTEIN"/>
    <property type="match status" value="1"/>
</dbReference>
<dbReference type="GO" id="GO:0003824">
    <property type="term" value="F:catalytic activity"/>
    <property type="evidence" value="ECO:0007669"/>
    <property type="project" value="UniProtKB-ARBA"/>
</dbReference>
<evidence type="ECO:0000259" key="1">
    <source>
        <dbReference type="Pfam" id="PF12697"/>
    </source>
</evidence>